<dbReference type="PROSITE" id="PS51914">
    <property type="entry name" value="MRH"/>
    <property type="match status" value="1"/>
</dbReference>
<dbReference type="InterPro" id="IPR009011">
    <property type="entry name" value="Man6P_isomerase_rcpt-bd_dom_sf"/>
</dbReference>
<keyword evidence="2 6" id="KW-0732">Signal</keyword>
<sequence>MRLVESFLLLAAAASTAQASSDKPARPRGVGPEFAKFYQDSTTFTCISNPSIKIPFSAVNDDFCDCPDGSDEPGTAACSHISRNSPLTVADRPGNSDLDVALALPGFYCKNKGHRPSYVPFQRVNDGICDYEQCCDGSDEWARVGGTKCEDRCKEIGKQWRKHEEQTQKSMTAALRKKKDLLVDAGRQQQEIKDHIVSLEAEIQGAEVKEENLEAALKLAQEQDRKVVRTGQGKGKGKVNALANLAKGRVEELRNALVDVRRQRDEARERVKELEDILAKVKVEYNPNFNDEGVKRAVRSYEDYAAREQGAEGVNGAAERDLDEIAKPDGSDNGVNWEHWESAEDGCNDSDLGKLLHAIFIQVGSLSSPSLVSFIEDKVASARSFLEDNGILPKTNEDPSTESKAVTEARDALKSAQDSLTDLKNKLRDQRADLEQDYGPASIFRALKGVCISHDAGEYTYEHCFLESTRQNQRKGGSSVSMGKFSKIGSTSVEEVNEAGEVINIEKITLEYDRGQSCWNGPSRSTKVILECGEENKILKTAEEEKCVYAMLVTSPAACVGGEEADTPRSKDEL</sequence>
<protein>
    <recommendedName>
        <fullName evidence="1">Glucosidase 2 subunit beta</fullName>
    </recommendedName>
</protein>
<gene>
    <name evidence="8" type="ORF">N7515_009814</name>
</gene>
<feature type="coiled-coil region" evidence="5">
    <location>
        <begin position="189"/>
        <end position="284"/>
    </location>
</feature>
<evidence type="ECO:0000256" key="1">
    <source>
        <dbReference type="ARBA" id="ARBA00022387"/>
    </source>
</evidence>
<evidence type="ECO:0000256" key="2">
    <source>
        <dbReference type="ARBA" id="ARBA00022729"/>
    </source>
</evidence>
<evidence type="ECO:0000313" key="8">
    <source>
        <dbReference type="EMBL" id="KAJ5120426.1"/>
    </source>
</evidence>
<feature type="domain" description="MRH" evidence="7">
    <location>
        <begin position="449"/>
        <end position="561"/>
    </location>
</feature>
<feature type="chain" id="PRO_5040809978" description="Glucosidase 2 subunit beta" evidence="6">
    <location>
        <begin position="20"/>
        <end position="574"/>
    </location>
</feature>
<dbReference type="Pfam" id="PF12999">
    <property type="entry name" value="PRKCSH-like"/>
    <property type="match status" value="2"/>
</dbReference>
<name>A0A9W9KTK6_9EURO</name>
<evidence type="ECO:0000313" key="9">
    <source>
        <dbReference type="Proteomes" id="UP001149079"/>
    </source>
</evidence>
<keyword evidence="4" id="KW-1015">Disulfide bond</keyword>
<dbReference type="InterPro" id="IPR039794">
    <property type="entry name" value="Gtb1-like"/>
</dbReference>
<evidence type="ECO:0000256" key="4">
    <source>
        <dbReference type="ARBA" id="ARBA00023157"/>
    </source>
</evidence>
<reference evidence="8" key="1">
    <citation type="submission" date="2022-11" db="EMBL/GenBank/DDBJ databases">
        <authorList>
            <person name="Petersen C."/>
        </authorList>
    </citation>
    <scope>NUCLEOTIDE SEQUENCE</scope>
    <source>
        <strain evidence="8">IBT 22155</strain>
    </source>
</reference>
<dbReference type="GO" id="GO:0006491">
    <property type="term" value="P:N-glycan processing"/>
    <property type="evidence" value="ECO:0007669"/>
    <property type="project" value="TreeGrafter"/>
</dbReference>
<keyword evidence="9" id="KW-1185">Reference proteome</keyword>
<dbReference type="SUPFAM" id="SSF50911">
    <property type="entry name" value="Mannose 6-phosphate receptor domain"/>
    <property type="match status" value="1"/>
</dbReference>
<dbReference type="OrthoDB" id="28322at2759"/>
<organism evidence="8 9">
    <name type="scientific">Penicillium bovifimosum</name>
    <dbReference type="NCBI Taxonomy" id="126998"/>
    <lineage>
        <taxon>Eukaryota</taxon>
        <taxon>Fungi</taxon>
        <taxon>Dikarya</taxon>
        <taxon>Ascomycota</taxon>
        <taxon>Pezizomycotina</taxon>
        <taxon>Eurotiomycetes</taxon>
        <taxon>Eurotiomycetidae</taxon>
        <taxon>Eurotiales</taxon>
        <taxon>Aspergillaceae</taxon>
        <taxon>Penicillium</taxon>
    </lineage>
</organism>
<reference evidence="8" key="2">
    <citation type="journal article" date="2023" name="IMA Fungus">
        <title>Comparative genomic study of the Penicillium genus elucidates a diverse pangenome and 15 lateral gene transfer events.</title>
        <authorList>
            <person name="Petersen C."/>
            <person name="Sorensen T."/>
            <person name="Nielsen M.R."/>
            <person name="Sondergaard T.E."/>
            <person name="Sorensen J.L."/>
            <person name="Fitzpatrick D.A."/>
            <person name="Frisvad J.C."/>
            <person name="Nielsen K.L."/>
        </authorList>
    </citation>
    <scope>NUCLEOTIDE SEQUENCE</scope>
    <source>
        <strain evidence="8">IBT 22155</strain>
    </source>
</reference>
<evidence type="ECO:0000256" key="6">
    <source>
        <dbReference type="SAM" id="SignalP"/>
    </source>
</evidence>
<keyword evidence="3" id="KW-0256">Endoplasmic reticulum</keyword>
<keyword evidence="5" id="KW-0175">Coiled coil</keyword>
<dbReference type="Gene3D" id="2.70.130.10">
    <property type="entry name" value="Mannose-6-phosphate receptor binding domain"/>
    <property type="match status" value="1"/>
</dbReference>
<accession>A0A9W9KTK6</accession>
<dbReference type="AlphaFoldDB" id="A0A9W9KTK6"/>
<dbReference type="GeneID" id="81409728"/>
<feature type="signal peptide" evidence="6">
    <location>
        <begin position="1"/>
        <end position="19"/>
    </location>
</feature>
<evidence type="ECO:0000259" key="7">
    <source>
        <dbReference type="PROSITE" id="PS51914"/>
    </source>
</evidence>
<comment type="caution">
    <text evidence="8">The sequence shown here is derived from an EMBL/GenBank/DDBJ whole genome shotgun (WGS) entry which is preliminary data.</text>
</comment>
<dbReference type="InterPro" id="IPR036607">
    <property type="entry name" value="PRKCSH"/>
</dbReference>
<feature type="coiled-coil region" evidence="5">
    <location>
        <begin position="406"/>
        <end position="437"/>
    </location>
</feature>
<dbReference type="EMBL" id="JAPQKL010000008">
    <property type="protein sequence ID" value="KAJ5120426.1"/>
    <property type="molecule type" value="Genomic_DNA"/>
</dbReference>
<evidence type="ECO:0000256" key="3">
    <source>
        <dbReference type="ARBA" id="ARBA00022824"/>
    </source>
</evidence>
<evidence type="ECO:0000256" key="5">
    <source>
        <dbReference type="SAM" id="Coils"/>
    </source>
</evidence>
<dbReference type="InterPro" id="IPR028146">
    <property type="entry name" value="PRKCSH_N"/>
</dbReference>
<dbReference type="RefSeq" id="XP_056516930.1">
    <property type="nucleotide sequence ID" value="XM_056670557.1"/>
</dbReference>
<dbReference type="PANTHER" id="PTHR12630">
    <property type="entry name" value="N-LINKED OLIGOSACCHARIDE PROCESSING"/>
    <property type="match status" value="1"/>
</dbReference>
<dbReference type="InterPro" id="IPR044865">
    <property type="entry name" value="MRH_dom"/>
</dbReference>
<dbReference type="Pfam" id="PF13015">
    <property type="entry name" value="PRKCSH_1"/>
    <property type="match status" value="1"/>
</dbReference>
<proteinExistence type="predicted"/>
<dbReference type="Proteomes" id="UP001149079">
    <property type="component" value="Unassembled WGS sequence"/>
</dbReference>
<dbReference type="GO" id="GO:0017177">
    <property type="term" value="C:glucosidase II complex"/>
    <property type="evidence" value="ECO:0007669"/>
    <property type="project" value="TreeGrafter"/>
</dbReference>
<dbReference type="PANTHER" id="PTHR12630:SF1">
    <property type="entry name" value="GLUCOSIDASE 2 SUBUNIT BETA"/>
    <property type="match status" value="1"/>
</dbReference>